<evidence type="ECO:0000313" key="4">
    <source>
        <dbReference type="Proteomes" id="UP000054350"/>
    </source>
</evidence>
<evidence type="ECO:0000313" key="3">
    <source>
        <dbReference type="EMBL" id="KNE57919.1"/>
    </source>
</evidence>
<name>A0A0L0S6C9_ALLM3</name>
<dbReference type="OrthoDB" id="5597389at2759"/>
<evidence type="ECO:0000256" key="2">
    <source>
        <dbReference type="SAM" id="Phobius"/>
    </source>
</evidence>
<feature type="region of interest" description="Disordered" evidence="1">
    <location>
        <begin position="1"/>
        <end position="29"/>
    </location>
</feature>
<organism evidence="3 4">
    <name type="scientific">Allomyces macrogynus (strain ATCC 38327)</name>
    <name type="common">Allomyces javanicus var. macrogynus</name>
    <dbReference type="NCBI Taxonomy" id="578462"/>
    <lineage>
        <taxon>Eukaryota</taxon>
        <taxon>Fungi</taxon>
        <taxon>Fungi incertae sedis</taxon>
        <taxon>Blastocladiomycota</taxon>
        <taxon>Blastocladiomycetes</taxon>
        <taxon>Blastocladiales</taxon>
        <taxon>Blastocladiaceae</taxon>
        <taxon>Allomyces</taxon>
    </lineage>
</organism>
<feature type="compositionally biased region" description="Low complexity" evidence="1">
    <location>
        <begin position="124"/>
        <end position="172"/>
    </location>
</feature>
<dbReference type="VEuPathDB" id="FungiDB:AMAG_04760"/>
<keyword evidence="2" id="KW-1133">Transmembrane helix</keyword>
<keyword evidence="2" id="KW-0472">Membrane</keyword>
<feature type="region of interest" description="Disordered" evidence="1">
    <location>
        <begin position="115"/>
        <end position="176"/>
    </location>
</feature>
<gene>
    <name evidence="3" type="ORF">AMAG_04760</name>
</gene>
<protein>
    <submittedName>
        <fullName evidence="3">Uncharacterized protein</fullName>
    </submittedName>
</protein>
<sequence length="223" mass="22963">MASLPTHSHHTAPAHRTLPRRLQRRRQAAGPPRCRALAALICAVACLSLHVTQLATAAPAPVSDPLDVSSRANDTERVLLNESTAAWNRSLAPPAAAASAPRRDTLVDLPVAAAAGANPPPITPTATDATTVAPVPDKTAEPEAPAAPTEPSGPGPDAASSSSDTDAPARTSNSDASPYWTVVVPSVTGGAVLITLGIVYLVRRKAEHRESDMGEPLEWTGLA</sequence>
<reference evidence="4" key="2">
    <citation type="submission" date="2009-11" db="EMBL/GenBank/DDBJ databases">
        <title>The Genome Sequence of Allomyces macrogynus strain ATCC 38327.</title>
        <authorList>
            <consortium name="The Broad Institute Genome Sequencing Platform"/>
            <person name="Russ C."/>
            <person name="Cuomo C."/>
            <person name="Shea T."/>
            <person name="Young S.K."/>
            <person name="Zeng Q."/>
            <person name="Koehrsen M."/>
            <person name="Haas B."/>
            <person name="Borodovsky M."/>
            <person name="Guigo R."/>
            <person name="Alvarado L."/>
            <person name="Berlin A."/>
            <person name="Borenstein D."/>
            <person name="Chen Z."/>
            <person name="Engels R."/>
            <person name="Freedman E."/>
            <person name="Gellesch M."/>
            <person name="Goldberg J."/>
            <person name="Griggs A."/>
            <person name="Gujja S."/>
            <person name="Heiman D."/>
            <person name="Hepburn T."/>
            <person name="Howarth C."/>
            <person name="Jen D."/>
            <person name="Larson L."/>
            <person name="Lewis B."/>
            <person name="Mehta T."/>
            <person name="Park D."/>
            <person name="Pearson M."/>
            <person name="Roberts A."/>
            <person name="Saif S."/>
            <person name="Shenoy N."/>
            <person name="Sisk P."/>
            <person name="Stolte C."/>
            <person name="Sykes S."/>
            <person name="Walk T."/>
            <person name="White J."/>
            <person name="Yandava C."/>
            <person name="Burger G."/>
            <person name="Gray M.W."/>
            <person name="Holland P.W.H."/>
            <person name="King N."/>
            <person name="Lang F.B.F."/>
            <person name="Roger A.J."/>
            <person name="Ruiz-Trillo I."/>
            <person name="Lander E."/>
            <person name="Nusbaum C."/>
        </authorList>
    </citation>
    <scope>NUCLEOTIDE SEQUENCE [LARGE SCALE GENOMIC DNA]</scope>
    <source>
        <strain evidence="4">ATCC 38327</strain>
    </source>
</reference>
<dbReference type="AlphaFoldDB" id="A0A0L0S6C9"/>
<evidence type="ECO:0000256" key="1">
    <source>
        <dbReference type="SAM" id="MobiDB-lite"/>
    </source>
</evidence>
<keyword evidence="4" id="KW-1185">Reference proteome</keyword>
<reference evidence="3 4" key="1">
    <citation type="submission" date="2009-11" db="EMBL/GenBank/DDBJ databases">
        <title>Annotation of Allomyces macrogynus ATCC 38327.</title>
        <authorList>
            <consortium name="The Broad Institute Genome Sequencing Platform"/>
            <person name="Russ C."/>
            <person name="Cuomo C."/>
            <person name="Burger G."/>
            <person name="Gray M.W."/>
            <person name="Holland P.W.H."/>
            <person name="King N."/>
            <person name="Lang F.B.F."/>
            <person name="Roger A.J."/>
            <person name="Ruiz-Trillo I."/>
            <person name="Young S.K."/>
            <person name="Zeng Q."/>
            <person name="Gargeya S."/>
            <person name="Fitzgerald M."/>
            <person name="Haas B."/>
            <person name="Abouelleil A."/>
            <person name="Alvarado L."/>
            <person name="Arachchi H.M."/>
            <person name="Berlin A."/>
            <person name="Chapman S.B."/>
            <person name="Gearin G."/>
            <person name="Goldberg J."/>
            <person name="Griggs A."/>
            <person name="Gujja S."/>
            <person name="Hansen M."/>
            <person name="Heiman D."/>
            <person name="Howarth C."/>
            <person name="Larimer J."/>
            <person name="Lui A."/>
            <person name="MacDonald P.J.P."/>
            <person name="McCowen C."/>
            <person name="Montmayeur A."/>
            <person name="Murphy C."/>
            <person name="Neiman D."/>
            <person name="Pearson M."/>
            <person name="Priest M."/>
            <person name="Roberts A."/>
            <person name="Saif S."/>
            <person name="Shea T."/>
            <person name="Sisk P."/>
            <person name="Stolte C."/>
            <person name="Sykes S."/>
            <person name="Wortman J."/>
            <person name="Nusbaum C."/>
            <person name="Birren B."/>
        </authorList>
    </citation>
    <scope>NUCLEOTIDE SEQUENCE [LARGE SCALE GENOMIC DNA]</scope>
    <source>
        <strain evidence="3 4">ATCC 38327</strain>
    </source>
</reference>
<dbReference type="EMBL" id="GG745332">
    <property type="protein sequence ID" value="KNE57919.1"/>
    <property type="molecule type" value="Genomic_DNA"/>
</dbReference>
<feature type="transmembrane region" description="Helical" evidence="2">
    <location>
        <begin position="179"/>
        <end position="202"/>
    </location>
</feature>
<feature type="compositionally biased region" description="Basic residues" evidence="1">
    <location>
        <begin position="7"/>
        <end position="27"/>
    </location>
</feature>
<proteinExistence type="predicted"/>
<accession>A0A0L0S6C9</accession>
<keyword evidence="2" id="KW-0812">Transmembrane</keyword>
<dbReference type="Proteomes" id="UP000054350">
    <property type="component" value="Unassembled WGS sequence"/>
</dbReference>